<dbReference type="Proteomes" id="UP000265520">
    <property type="component" value="Unassembled WGS sequence"/>
</dbReference>
<keyword evidence="2" id="KW-1185">Reference proteome</keyword>
<protein>
    <submittedName>
        <fullName evidence="1">Uncharacterized protein</fullName>
    </submittedName>
</protein>
<sequence>GATTHELASGGFCGGAGTTTSEQNFRGSSCMAASPAIVIPVVLAFNFRPDDFGNGTRLAGIFKEQEPLHKIWCLLSFSSTTAFCSPITTLSTPLSL</sequence>
<evidence type="ECO:0000313" key="2">
    <source>
        <dbReference type="Proteomes" id="UP000265520"/>
    </source>
</evidence>
<proteinExistence type="predicted"/>
<organism evidence="1 2">
    <name type="scientific">Trifolium medium</name>
    <dbReference type="NCBI Taxonomy" id="97028"/>
    <lineage>
        <taxon>Eukaryota</taxon>
        <taxon>Viridiplantae</taxon>
        <taxon>Streptophyta</taxon>
        <taxon>Embryophyta</taxon>
        <taxon>Tracheophyta</taxon>
        <taxon>Spermatophyta</taxon>
        <taxon>Magnoliopsida</taxon>
        <taxon>eudicotyledons</taxon>
        <taxon>Gunneridae</taxon>
        <taxon>Pentapetalae</taxon>
        <taxon>rosids</taxon>
        <taxon>fabids</taxon>
        <taxon>Fabales</taxon>
        <taxon>Fabaceae</taxon>
        <taxon>Papilionoideae</taxon>
        <taxon>50 kb inversion clade</taxon>
        <taxon>NPAAA clade</taxon>
        <taxon>Hologalegina</taxon>
        <taxon>IRL clade</taxon>
        <taxon>Trifolieae</taxon>
        <taxon>Trifolium</taxon>
    </lineage>
</organism>
<name>A0A392SS83_9FABA</name>
<reference evidence="1 2" key="1">
    <citation type="journal article" date="2018" name="Front. Plant Sci.">
        <title>Red Clover (Trifolium pratense) and Zigzag Clover (T. medium) - A Picture of Genomic Similarities and Differences.</title>
        <authorList>
            <person name="Dluhosova J."/>
            <person name="Istvanek J."/>
            <person name="Nedelnik J."/>
            <person name="Repkova J."/>
        </authorList>
    </citation>
    <scope>NUCLEOTIDE SEQUENCE [LARGE SCALE GENOMIC DNA]</scope>
    <source>
        <strain evidence="2">cv. 10/8</strain>
        <tissue evidence="1">Leaf</tissue>
    </source>
</reference>
<dbReference type="AlphaFoldDB" id="A0A392SS83"/>
<evidence type="ECO:0000313" key="1">
    <source>
        <dbReference type="EMBL" id="MCI50780.1"/>
    </source>
</evidence>
<accession>A0A392SS83</accession>
<feature type="non-terminal residue" evidence="1">
    <location>
        <position position="1"/>
    </location>
</feature>
<dbReference type="EMBL" id="LXQA010421800">
    <property type="protein sequence ID" value="MCI50780.1"/>
    <property type="molecule type" value="Genomic_DNA"/>
</dbReference>
<comment type="caution">
    <text evidence="1">The sequence shown here is derived from an EMBL/GenBank/DDBJ whole genome shotgun (WGS) entry which is preliminary data.</text>
</comment>